<feature type="non-terminal residue" evidence="2">
    <location>
        <position position="1"/>
    </location>
</feature>
<dbReference type="InterPro" id="IPR002919">
    <property type="entry name" value="TIL_dom"/>
</dbReference>
<dbReference type="EMBL" id="BMAW01104887">
    <property type="protein sequence ID" value="GFT16776.1"/>
    <property type="molecule type" value="Genomic_DNA"/>
</dbReference>
<dbReference type="Gene3D" id="2.10.25.10">
    <property type="entry name" value="Laminin"/>
    <property type="match status" value="1"/>
</dbReference>
<sequence length="80" mass="8825">LLQSLSCSRGKISENCLPNIELDGCTNCEKNCSNWAINKPCENCIEGCVCKPGRIRGPEGNCIYWYECPNKKPPSVDSSI</sequence>
<dbReference type="SUPFAM" id="SSF57567">
    <property type="entry name" value="Serine protease inhibitors"/>
    <property type="match status" value="1"/>
</dbReference>
<evidence type="ECO:0000259" key="1">
    <source>
        <dbReference type="Pfam" id="PF01826"/>
    </source>
</evidence>
<protein>
    <recommendedName>
        <fullName evidence="1">TIL domain-containing protein</fullName>
    </recommendedName>
</protein>
<evidence type="ECO:0000313" key="2">
    <source>
        <dbReference type="EMBL" id="GFT16776.1"/>
    </source>
</evidence>
<dbReference type="CDD" id="cd19941">
    <property type="entry name" value="TIL"/>
    <property type="match status" value="1"/>
</dbReference>
<comment type="caution">
    <text evidence="2">The sequence shown here is derived from an EMBL/GenBank/DDBJ whole genome shotgun (WGS) entry which is preliminary data.</text>
</comment>
<dbReference type="OrthoDB" id="6412836at2759"/>
<organism evidence="2 3">
    <name type="scientific">Nephila pilipes</name>
    <name type="common">Giant wood spider</name>
    <name type="synonym">Nephila maculata</name>
    <dbReference type="NCBI Taxonomy" id="299642"/>
    <lineage>
        <taxon>Eukaryota</taxon>
        <taxon>Metazoa</taxon>
        <taxon>Ecdysozoa</taxon>
        <taxon>Arthropoda</taxon>
        <taxon>Chelicerata</taxon>
        <taxon>Arachnida</taxon>
        <taxon>Araneae</taxon>
        <taxon>Araneomorphae</taxon>
        <taxon>Entelegynae</taxon>
        <taxon>Araneoidea</taxon>
        <taxon>Nephilidae</taxon>
        <taxon>Nephila</taxon>
    </lineage>
</organism>
<dbReference type="Pfam" id="PF01826">
    <property type="entry name" value="TIL"/>
    <property type="match status" value="1"/>
</dbReference>
<dbReference type="AlphaFoldDB" id="A0A8X6NIH8"/>
<feature type="domain" description="TIL" evidence="1">
    <location>
        <begin position="16"/>
        <end position="68"/>
    </location>
</feature>
<reference evidence="2" key="1">
    <citation type="submission" date="2020-08" db="EMBL/GenBank/DDBJ databases">
        <title>Multicomponent nature underlies the extraordinary mechanical properties of spider dragline silk.</title>
        <authorList>
            <person name="Kono N."/>
            <person name="Nakamura H."/>
            <person name="Mori M."/>
            <person name="Yoshida Y."/>
            <person name="Ohtoshi R."/>
            <person name="Malay A.D."/>
            <person name="Moran D.A.P."/>
            <person name="Tomita M."/>
            <person name="Numata K."/>
            <person name="Arakawa K."/>
        </authorList>
    </citation>
    <scope>NUCLEOTIDE SEQUENCE</scope>
</reference>
<name>A0A8X6NIH8_NEPPI</name>
<evidence type="ECO:0000313" key="3">
    <source>
        <dbReference type="Proteomes" id="UP000887013"/>
    </source>
</evidence>
<dbReference type="InterPro" id="IPR036084">
    <property type="entry name" value="Ser_inhib-like_sf"/>
</dbReference>
<accession>A0A8X6NIH8</accession>
<keyword evidence="3" id="KW-1185">Reference proteome</keyword>
<dbReference type="Proteomes" id="UP000887013">
    <property type="component" value="Unassembled WGS sequence"/>
</dbReference>
<proteinExistence type="predicted"/>
<gene>
    <name evidence="2" type="ORF">NPIL_277201</name>
</gene>